<protein>
    <submittedName>
        <fullName evidence="1">DUF3173 domain-containing protein</fullName>
    </submittedName>
</protein>
<dbReference type="RefSeq" id="WP_004045681.1">
    <property type="nucleotide sequence ID" value="NZ_AQFR02000003.1"/>
</dbReference>
<sequence>MEKEFVDYKDLRRLGFGDNQARRIIRMTKKKLVEKGYAFYNGKRVGLVPAQAVAEVIGIPLNKEGDNK</sequence>
<organism evidence="1 2">
    <name type="scientific">Lactobacillus intestinalis</name>
    <dbReference type="NCBI Taxonomy" id="151781"/>
    <lineage>
        <taxon>Bacteria</taxon>
        <taxon>Bacillati</taxon>
        <taxon>Bacillota</taxon>
        <taxon>Bacilli</taxon>
        <taxon>Lactobacillales</taxon>
        <taxon>Lactobacillaceae</taxon>
        <taxon>Lactobacillus</taxon>
    </lineage>
</organism>
<accession>A0A4S2BSS9</accession>
<comment type="caution">
    <text evidence="1">The sequence shown here is derived from an EMBL/GenBank/DDBJ whole genome shotgun (WGS) entry which is preliminary data.</text>
</comment>
<name>A0A4S2BSS9_9LACO</name>
<dbReference type="InterPro" id="IPR021512">
    <property type="entry name" value="DUF3173"/>
</dbReference>
<dbReference type="Pfam" id="PF11372">
    <property type="entry name" value="DUF3173"/>
    <property type="match status" value="1"/>
</dbReference>
<evidence type="ECO:0000313" key="1">
    <source>
        <dbReference type="EMBL" id="TGY17164.1"/>
    </source>
</evidence>
<evidence type="ECO:0000313" key="2">
    <source>
        <dbReference type="Proteomes" id="UP000309117"/>
    </source>
</evidence>
<gene>
    <name evidence="1" type="ORF">E5351_01515</name>
</gene>
<dbReference type="AlphaFoldDB" id="A0A4S2BSS9"/>
<reference evidence="1 2" key="1">
    <citation type="submission" date="2019-04" db="EMBL/GenBank/DDBJ databases">
        <title>Microbes associate with the intestines of laboratory mice.</title>
        <authorList>
            <person name="Navarre W."/>
            <person name="Wong E."/>
            <person name="Huang K."/>
            <person name="Tropini C."/>
            <person name="Ng K."/>
            <person name="Yu B."/>
        </authorList>
    </citation>
    <scope>NUCLEOTIDE SEQUENCE [LARGE SCALE GENOMIC DNA]</scope>
    <source>
        <strain evidence="1 2">NM61_E11</strain>
    </source>
</reference>
<dbReference type="Proteomes" id="UP000309117">
    <property type="component" value="Unassembled WGS sequence"/>
</dbReference>
<proteinExistence type="predicted"/>
<dbReference type="EMBL" id="SRYV01000002">
    <property type="protein sequence ID" value="TGY17164.1"/>
    <property type="molecule type" value="Genomic_DNA"/>
</dbReference>